<dbReference type="AlphaFoldDB" id="A0AAV5WJ54"/>
<dbReference type="SUPFAM" id="SSF54695">
    <property type="entry name" value="POZ domain"/>
    <property type="match status" value="1"/>
</dbReference>
<dbReference type="PANTHER" id="PTHR22744:SF17">
    <property type="entry name" value="BTB DOMAIN-CONTAINING PROTEIN"/>
    <property type="match status" value="1"/>
</dbReference>
<evidence type="ECO:0000313" key="2">
    <source>
        <dbReference type="EMBL" id="GMT31037.1"/>
    </source>
</evidence>
<dbReference type="InterPro" id="IPR000210">
    <property type="entry name" value="BTB/POZ_dom"/>
</dbReference>
<dbReference type="Pfam" id="PF00651">
    <property type="entry name" value="BTB"/>
    <property type="match status" value="1"/>
</dbReference>
<dbReference type="InterPro" id="IPR011333">
    <property type="entry name" value="SKP1/BTB/POZ_sf"/>
</dbReference>
<evidence type="ECO:0000313" key="3">
    <source>
        <dbReference type="Proteomes" id="UP001432322"/>
    </source>
</evidence>
<proteinExistence type="predicted"/>
<gene>
    <name evidence="2" type="ORF">PFISCL1PPCAC_22334</name>
</gene>
<feature type="domain" description="BTB" evidence="1">
    <location>
        <begin position="22"/>
        <end position="76"/>
    </location>
</feature>
<keyword evidence="3" id="KW-1185">Reference proteome</keyword>
<dbReference type="PROSITE" id="PS50097">
    <property type="entry name" value="BTB"/>
    <property type="match status" value="1"/>
</dbReference>
<sequence length="181" mass="20570">LKRVTGLRVNPKCDFSSPSNLSDVIFIVEGQAIHASRQYLSSVSGVFRSMLDGGGREIVMDGVKYEEFTNFLDNIYPTFNHCYTVDEVGSLFKLATRFDIKFLRKNLIKFAEDSCGFFPEMICWHVEHGVKGDCISLSGSESFLSPTRALSRIENCADYKEMTAEKKNEVLKWIINNAHRH</sequence>
<dbReference type="PANTHER" id="PTHR22744">
    <property type="entry name" value="HELIX LOOP HELIX PROTEIN 21-RELATED"/>
    <property type="match status" value="1"/>
</dbReference>
<protein>
    <recommendedName>
        <fullName evidence="1">BTB domain-containing protein</fullName>
    </recommendedName>
</protein>
<reference evidence="2" key="1">
    <citation type="submission" date="2023-10" db="EMBL/GenBank/DDBJ databases">
        <title>Genome assembly of Pristionchus species.</title>
        <authorList>
            <person name="Yoshida K."/>
            <person name="Sommer R.J."/>
        </authorList>
    </citation>
    <scope>NUCLEOTIDE SEQUENCE</scope>
    <source>
        <strain evidence="2">RS5133</strain>
    </source>
</reference>
<organism evidence="2 3">
    <name type="scientific">Pristionchus fissidentatus</name>
    <dbReference type="NCBI Taxonomy" id="1538716"/>
    <lineage>
        <taxon>Eukaryota</taxon>
        <taxon>Metazoa</taxon>
        <taxon>Ecdysozoa</taxon>
        <taxon>Nematoda</taxon>
        <taxon>Chromadorea</taxon>
        <taxon>Rhabditida</taxon>
        <taxon>Rhabditina</taxon>
        <taxon>Diplogasteromorpha</taxon>
        <taxon>Diplogasteroidea</taxon>
        <taxon>Neodiplogasteridae</taxon>
        <taxon>Pristionchus</taxon>
    </lineage>
</organism>
<name>A0AAV5WJ54_9BILA</name>
<dbReference type="CDD" id="cd18186">
    <property type="entry name" value="BTB_POZ_ZBTB_KLHL-like"/>
    <property type="match status" value="1"/>
</dbReference>
<dbReference type="Proteomes" id="UP001432322">
    <property type="component" value="Unassembled WGS sequence"/>
</dbReference>
<accession>A0AAV5WJ54</accession>
<feature type="non-terminal residue" evidence="2">
    <location>
        <position position="1"/>
    </location>
</feature>
<comment type="caution">
    <text evidence="2">The sequence shown here is derived from an EMBL/GenBank/DDBJ whole genome shotgun (WGS) entry which is preliminary data.</text>
</comment>
<dbReference type="Gene3D" id="3.30.710.10">
    <property type="entry name" value="Potassium Channel Kv1.1, Chain A"/>
    <property type="match status" value="1"/>
</dbReference>
<dbReference type="EMBL" id="BTSY01000005">
    <property type="protein sequence ID" value="GMT31037.1"/>
    <property type="molecule type" value="Genomic_DNA"/>
</dbReference>
<dbReference type="SMART" id="SM00225">
    <property type="entry name" value="BTB"/>
    <property type="match status" value="1"/>
</dbReference>
<evidence type="ECO:0000259" key="1">
    <source>
        <dbReference type="PROSITE" id="PS50097"/>
    </source>
</evidence>